<keyword evidence="5 6" id="KW-0804">Transcription</keyword>
<dbReference type="InterPro" id="IPR014284">
    <property type="entry name" value="RNA_pol_sigma-70_dom"/>
</dbReference>
<keyword evidence="2 6" id="KW-0805">Transcription regulation</keyword>
<dbReference type="SUPFAM" id="SSF88946">
    <property type="entry name" value="Sigma2 domain of RNA polymerase sigma factors"/>
    <property type="match status" value="1"/>
</dbReference>
<dbReference type="InterPro" id="IPR007630">
    <property type="entry name" value="RNA_pol_sigma70_r4"/>
</dbReference>
<proteinExistence type="inferred from homology"/>
<dbReference type="OrthoDB" id="9799825at2"/>
<dbReference type="PIRSF" id="PIRSF000770">
    <property type="entry name" value="RNA_pol_sigma-SigE/K"/>
    <property type="match status" value="1"/>
</dbReference>
<dbReference type="InterPro" id="IPR012845">
    <property type="entry name" value="RNA_pol_sigma_FliA_WhiG"/>
</dbReference>
<keyword evidence="10" id="KW-1185">Reference proteome</keyword>
<dbReference type="InterPro" id="IPR013325">
    <property type="entry name" value="RNA_pol_sigma_r2"/>
</dbReference>
<feature type="DNA-binding region" description="H-T-H motif" evidence="6">
    <location>
        <begin position="201"/>
        <end position="220"/>
    </location>
</feature>
<gene>
    <name evidence="6" type="primary">fliA</name>
    <name evidence="9" type="ORF">SAMN05216580_0724</name>
</gene>
<name>A0A1H2EN92_9GAMM</name>
<evidence type="ECO:0000313" key="10">
    <source>
        <dbReference type="Proteomes" id="UP000243063"/>
    </source>
</evidence>
<dbReference type="NCBIfam" id="TIGR02479">
    <property type="entry name" value="FliA_WhiG"/>
    <property type="match status" value="1"/>
</dbReference>
<evidence type="ECO:0000259" key="8">
    <source>
        <dbReference type="PROSITE" id="PS00716"/>
    </source>
</evidence>
<feature type="region of interest" description="Sigma-70 factor domain-4" evidence="6">
    <location>
        <begin position="179"/>
        <end position="227"/>
    </location>
</feature>
<evidence type="ECO:0000313" key="9">
    <source>
        <dbReference type="EMBL" id="SDT96514.1"/>
    </source>
</evidence>
<dbReference type="NCBIfam" id="NF005413">
    <property type="entry name" value="PRK06986.1"/>
    <property type="match status" value="1"/>
</dbReference>
<evidence type="ECO:0000256" key="3">
    <source>
        <dbReference type="ARBA" id="ARBA00023082"/>
    </source>
</evidence>
<feature type="short sequence motif" description="Interaction with polymerase core subunit RpoC" evidence="6">
    <location>
        <begin position="40"/>
        <end position="43"/>
    </location>
</feature>
<dbReference type="PANTHER" id="PTHR30385">
    <property type="entry name" value="SIGMA FACTOR F FLAGELLAR"/>
    <property type="match status" value="1"/>
</dbReference>
<dbReference type="InterPro" id="IPR000943">
    <property type="entry name" value="RNA_pol_sigma70"/>
</dbReference>
<evidence type="ECO:0000256" key="1">
    <source>
        <dbReference type="ARBA" id="ARBA00022490"/>
    </source>
</evidence>
<evidence type="ECO:0000256" key="5">
    <source>
        <dbReference type="ARBA" id="ARBA00023163"/>
    </source>
</evidence>
<keyword evidence="4 6" id="KW-0238">DNA-binding</keyword>
<dbReference type="PROSITE" id="PS00716">
    <property type="entry name" value="SIGMA70_2"/>
    <property type="match status" value="1"/>
</dbReference>
<evidence type="ECO:0000256" key="4">
    <source>
        <dbReference type="ARBA" id="ARBA00023125"/>
    </source>
</evidence>
<comment type="subcellular location">
    <subcellularLocation>
        <location evidence="6">Cytoplasm</location>
    </subcellularLocation>
</comment>
<dbReference type="CDD" id="cd06171">
    <property type="entry name" value="Sigma70_r4"/>
    <property type="match status" value="1"/>
</dbReference>
<dbReference type="InterPro" id="IPR013324">
    <property type="entry name" value="RNA_pol_sigma_r3/r4-like"/>
</dbReference>
<dbReference type="GO" id="GO:0005737">
    <property type="term" value="C:cytoplasm"/>
    <property type="evidence" value="ECO:0007669"/>
    <property type="project" value="UniProtKB-SubCell"/>
</dbReference>
<dbReference type="RefSeq" id="WP_090212179.1">
    <property type="nucleotide sequence ID" value="NZ_LT629780.1"/>
</dbReference>
<dbReference type="Gene3D" id="1.20.140.160">
    <property type="match status" value="1"/>
</dbReference>
<dbReference type="SUPFAM" id="SSF88659">
    <property type="entry name" value="Sigma3 and sigma4 domains of RNA polymerase sigma factors"/>
    <property type="match status" value="2"/>
</dbReference>
<dbReference type="Proteomes" id="UP000243063">
    <property type="component" value="Chromosome I"/>
</dbReference>
<dbReference type="Pfam" id="PF04539">
    <property type="entry name" value="Sigma70_r3"/>
    <property type="match status" value="1"/>
</dbReference>
<dbReference type="GO" id="GO:0003899">
    <property type="term" value="F:DNA-directed RNA polymerase activity"/>
    <property type="evidence" value="ECO:0007669"/>
    <property type="project" value="InterPro"/>
</dbReference>
<evidence type="ECO:0000259" key="7">
    <source>
        <dbReference type="PROSITE" id="PS00715"/>
    </source>
</evidence>
<comment type="caution">
    <text evidence="6">Lacks conserved residue(s) required for the propagation of feature annotation.</text>
</comment>
<protein>
    <recommendedName>
        <fullName evidence="6">RNA polymerase sigma factor FliA</fullName>
    </recommendedName>
    <alternativeName>
        <fullName evidence="6">RNA polymerase sigma factor for flagellar operon</fullName>
    </alternativeName>
    <alternativeName>
        <fullName evidence="6">Sigma F</fullName>
    </alternativeName>
    <alternativeName>
        <fullName evidence="6">Sigma-28</fullName>
    </alternativeName>
</protein>
<dbReference type="InterPro" id="IPR007627">
    <property type="entry name" value="RNA_pol_sigma70_r2"/>
</dbReference>
<dbReference type="PROSITE" id="PS00715">
    <property type="entry name" value="SIGMA70_1"/>
    <property type="match status" value="1"/>
</dbReference>
<accession>A0A1H2EN92</accession>
<evidence type="ECO:0000256" key="2">
    <source>
        <dbReference type="ARBA" id="ARBA00023015"/>
    </source>
</evidence>
<dbReference type="Gene3D" id="1.10.1740.10">
    <property type="match status" value="1"/>
</dbReference>
<dbReference type="PRINTS" id="PR00046">
    <property type="entry name" value="SIGMA70FCT"/>
</dbReference>
<dbReference type="InterPro" id="IPR028617">
    <property type="entry name" value="Sigma70_FliA"/>
</dbReference>
<dbReference type="GO" id="GO:0003677">
    <property type="term" value="F:DNA binding"/>
    <property type="evidence" value="ECO:0007669"/>
    <property type="project" value="UniProtKB-UniRule"/>
</dbReference>
<comment type="similarity">
    <text evidence="6">Belongs to the sigma-70 factor family. FliA subfamily.</text>
</comment>
<dbReference type="GO" id="GO:0006352">
    <property type="term" value="P:DNA-templated transcription initiation"/>
    <property type="evidence" value="ECO:0007669"/>
    <property type="project" value="UniProtKB-UniRule"/>
</dbReference>
<dbReference type="Pfam" id="PF04545">
    <property type="entry name" value="Sigma70_r4"/>
    <property type="match status" value="1"/>
</dbReference>
<feature type="region of interest" description="Sigma-70 factor domain-2" evidence="6">
    <location>
        <begin position="13"/>
        <end position="85"/>
    </location>
</feature>
<dbReference type="Pfam" id="PF04542">
    <property type="entry name" value="Sigma70_r2"/>
    <property type="match status" value="1"/>
</dbReference>
<reference evidence="10" key="1">
    <citation type="submission" date="2016-10" db="EMBL/GenBank/DDBJ databases">
        <authorList>
            <person name="Varghese N."/>
            <person name="Submissions S."/>
        </authorList>
    </citation>
    <scope>NUCLEOTIDE SEQUENCE [LARGE SCALE GENOMIC DNA]</scope>
    <source>
        <strain evidence="10">CCTCC 2012022</strain>
    </source>
</reference>
<dbReference type="AlphaFoldDB" id="A0A1H2EN92"/>
<dbReference type="STRING" id="1245526.SAMN05216580_0724"/>
<comment type="function">
    <text evidence="6">Sigma factors are initiation factors that promote the attachment of RNA polymerase to specific initiation sites and are then released. This sigma factor controls the expression of flagella-related genes.</text>
</comment>
<dbReference type="HAMAP" id="MF_00962">
    <property type="entry name" value="Sigma70_FliA"/>
    <property type="match status" value="1"/>
</dbReference>
<dbReference type="EMBL" id="LT629780">
    <property type="protein sequence ID" value="SDT96514.1"/>
    <property type="molecule type" value="Genomic_DNA"/>
</dbReference>
<sequence length="232" mass="26071">MYTAQGKLKQRDLLEQHLPLVRRQALSLQLKLPACVELDDLIQAGTIGLLDALKRFDANQGASFATFASQRIRGAMLDELRSRDWVPRRVRRNARALDETLRLLEQRLGRAPEEREIAAALGIDLAEYRQLLLDANGSQMVALDEMGEDEIDAVSATSQALSPFAELAEGRDRERLIKAIEALPEREKLLLALYYQEDLNLKEIGAVLGVSESRVCQLHSQAVARLRSWLSE</sequence>
<keyword evidence="3 6" id="KW-0731">Sigma factor</keyword>
<dbReference type="NCBIfam" id="TIGR02937">
    <property type="entry name" value="sigma70-ECF"/>
    <property type="match status" value="1"/>
</dbReference>
<dbReference type="InterPro" id="IPR007624">
    <property type="entry name" value="RNA_pol_sigma70_r3"/>
</dbReference>
<dbReference type="PANTHER" id="PTHR30385:SF7">
    <property type="entry name" value="RNA POLYMERASE SIGMA FACTOR FLIA"/>
    <property type="match status" value="1"/>
</dbReference>
<feature type="domain" description="RNA polymerase sigma-70" evidence="8">
    <location>
        <begin position="200"/>
        <end position="226"/>
    </location>
</feature>
<feature type="domain" description="RNA polymerase sigma-70" evidence="7">
    <location>
        <begin position="40"/>
        <end position="53"/>
    </location>
</feature>
<keyword evidence="1 6" id="KW-0963">Cytoplasm</keyword>
<organism evidence="9 10">
    <name type="scientific">Geopseudomonas guangdongensis</name>
    <dbReference type="NCBI Taxonomy" id="1245526"/>
    <lineage>
        <taxon>Bacteria</taxon>
        <taxon>Pseudomonadati</taxon>
        <taxon>Pseudomonadota</taxon>
        <taxon>Gammaproteobacteria</taxon>
        <taxon>Pseudomonadales</taxon>
        <taxon>Pseudomonadaceae</taxon>
        <taxon>Geopseudomonas</taxon>
    </lineage>
</organism>
<evidence type="ECO:0000256" key="6">
    <source>
        <dbReference type="HAMAP-Rule" id="MF_00962"/>
    </source>
</evidence>
<dbReference type="FunFam" id="1.10.1740.10:FF:000002">
    <property type="entry name" value="RNA polymerase sigma factor FliA"/>
    <property type="match status" value="1"/>
</dbReference>
<dbReference type="GO" id="GO:0016987">
    <property type="term" value="F:sigma factor activity"/>
    <property type="evidence" value="ECO:0007669"/>
    <property type="project" value="UniProtKB-UniRule"/>
</dbReference>